<dbReference type="EMBL" id="JAUHTC010000046">
    <property type="protein sequence ID" value="MDN4518898.1"/>
    <property type="molecule type" value="Genomic_DNA"/>
</dbReference>
<dbReference type="InterPro" id="IPR036513">
    <property type="entry name" value="STAS_dom_sf"/>
</dbReference>
<name>A0ABT8HDQ5_MYCAO</name>
<sequence length="122" mass="13238">MIEVLEDMPAGVTGFRVSGHVSGEELRDFGSTMETMLAGDEIRLVEVVSDDYQGFGPGGLVEDLKMGLGTLVRHHSGFRRVAVVADKDWVRHAMHALGWMVPGELKLFGIAELDEAKAWAAG</sequence>
<comment type="caution">
    <text evidence="1">The sequence shown here is derived from an EMBL/GenBank/DDBJ whole genome shotgun (WGS) entry which is preliminary data.</text>
</comment>
<dbReference type="InterPro" id="IPR021866">
    <property type="entry name" value="SpoIIAA-like"/>
</dbReference>
<keyword evidence="2" id="KW-1185">Reference proteome</keyword>
<dbReference type="InterPro" id="IPR038396">
    <property type="entry name" value="SpoIIAA-like_sf"/>
</dbReference>
<dbReference type="Proteomes" id="UP001172687">
    <property type="component" value="Unassembled WGS sequence"/>
</dbReference>
<protein>
    <submittedName>
        <fullName evidence="1">STAS/SEC14 domain-containing protein</fullName>
    </submittedName>
</protein>
<evidence type="ECO:0000313" key="1">
    <source>
        <dbReference type="EMBL" id="MDN4518898.1"/>
    </source>
</evidence>
<dbReference type="Pfam" id="PF11964">
    <property type="entry name" value="SpoIIAA-like"/>
    <property type="match status" value="1"/>
</dbReference>
<dbReference type="RefSeq" id="WP_208676620.1">
    <property type="nucleotide sequence ID" value="NZ_CP070380.1"/>
</dbReference>
<gene>
    <name evidence="1" type="ORF">QYF68_13810</name>
</gene>
<dbReference type="SUPFAM" id="SSF52091">
    <property type="entry name" value="SpoIIaa-like"/>
    <property type="match status" value="1"/>
</dbReference>
<reference evidence="1" key="1">
    <citation type="submission" date="2023-07" db="EMBL/GenBank/DDBJ databases">
        <title>Degradation of tert-butanol by M. austroafricanum TBA100.</title>
        <authorList>
            <person name="Helbich S."/>
            <person name="Vainshtein Y."/>
        </authorList>
    </citation>
    <scope>NUCLEOTIDE SEQUENCE</scope>
    <source>
        <strain evidence="1">TBA100</strain>
    </source>
</reference>
<organism evidence="1 2">
    <name type="scientific">Mycolicibacterium austroafricanum</name>
    <name type="common">Mycobacterium austroafricanum</name>
    <dbReference type="NCBI Taxonomy" id="39687"/>
    <lineage>
        <taxon>Bacteria</taxon>
        <taxon>Bacillati</taxon>
        <taxon>Actinomycetota</taxon>
        <taxon>Actinomycetes</taxon>
        <taxon>Mycobacteriales</taxon>
        <taxon>Mycobacteriaceae</taxon>
        <taxon>Mycolicibacterium</taxon>
    </lineage>
</organism>
<dbReference type="Gene3D" id="3.40.50.10600">
    <property type="entry name" value="SpoIIaa-like domains"/>
    <property type="match status" value="1"/>
</dbReference>
<evidence type="ECO:0000313" key="2">
    <source>
        <dbReference type="Proteomes" id="UP001172687"/>
    </source>
</evidence>
<proteinExistence type="predicted"/>
<accession>A0ABT8HDQ5</accession>